<dbReference type="Proteomes" id="UP000283786">
    <property type="component" value="Chromosome"/>
</dbReference>
<evidence type="ECO:0000256" key="4">
    <source>
        <dbReference type="ARBA" id="ARBA00022827"/>
    </source>
</evidence>
<dbReference type="InterPro" id="IPR004113">
    <property type="entry name" value="FAD-bd_oxidored_4_C"/>
</dbReference>
<protein>
    <submittedName>
        <fullName evidence="6">Putative FAD-linked oxidoreductase</fullName>
        <ecNumber evidence="6">1.-.-.-</ecNumber>
    </submittedName>
</protein>
<dbReference type="PROSITE" id="PS51387">
    <property type="entry name" value="FAD_PCMH"/>
    <property type="match status" value="1"/>
</dbReference>
<dbReference type="GO" id="GO:0016491">
    <property type="term" value="F:oxidoreductase activity"/>
    <property type="evidence" value="ECO:0007669"/>
    <property type="project" value="UniProtKB-KW"/>
</dbReference>
<dbReference type="FunFam" id="1.10.45.10:FF:000001">
    <property type="entry name" value="D-lactate dehydrogenase mitochondrial"/>
    <property type="match status" value="1"/>
</dbReference>
<organism evidence="6 7">
    <name type="scientific">Pseudooceanicola algae</name>
    <dbReference type="NCBI Taxonomy" id="1537215"/>
    <lineage>
        <taxon>Bacteria</taxon>
        <taxon>Pseudomonadati</taxon>
        <taxon>Pseudomonadota</taxon>
        <taxon>Alphaproteobacteria</taxon>
        <taxon>Rhodobacterales</taxon>
        <taxon>Paracoccaceae</taxon>
        <taxon>Pseudooceanicola</taxon>
    </lineage>
</organism>
<keyword evidence="5 6" id="KW-0560">Oxidoreductase</keyword>
<name>A0A418SHS2_9RHOB</name>
<dbReference type="GO" id="GO:0022904">
    <property type="term" value="P:respiratory electron transport chain"/>
    <property type="evidence" value="ECO:0007669"/>
    <property type="project" value="TreeGrafter"/>
</dbReference>
<dbReference type="SUPFAM" id="SSF56176">
    <property type="entry name" value="FAD-binding/transporter-associated domain-like"/>
    <property type="match status" value="1"/>
</dbReference>
<gene>
    <name evidence="6" type="ORF">PSAL_015280</name>
</gene>
<keyword evidence="4" id="KW-0274">FAD</keyword>
<evidence type="ECO:0000256" key="2">
    <source>
        <dbReference type="ARBA" id="ARBA00008000"/>
    </source>
</evidence>
<dbReference type="EC" id="1.-.-.-" evidence="6"/>
<evidence type="ECO:0000256" key="3">
    <source>
        <dbReference type="ARBA" id="ARBA00022630"/>
    </source>
</evidence>
<dbReference type="PANTHER" id="PTHR43716">
    <property type="entry name" value="D-2-HYDROXYGLUTARATE DEHYDROGENASE, MITOCHONDRIAL"/>
    <property type="match status" value="1"/>
</dbReference>
<dbReference type="RefSeq" id="WP_119838782.1">
    <property type="nucleotide sequence ID" value="NZ_CP060436.1"/>
</dbReference>
<dbReference type="SUPFAM" id="SSF55103">
    <property type="entry name" value="FAD-linked oxidases, C-terminal domain"/>
    <property type="match status" value="1"/>
</dbReference>
<dbReference type="EMBL" id="CP060436">
    <property type="protein sequence ID" value="QPM90293.1"/>
    <property type="molecule type" value="Genomic_DNA"/>
</dbReference>
<dbReference type="InterPro" id="IPR016164">
    <property type="entry name" value="FAD-linked_Oxase-like_C"/>
</dbReference>
<evidence type="ECO:0000256" key="5">
    <source>
        <dbReference type="ARBA" id="ARBA00023002"/>
    </source>
</evidence>
<keyword evidence="3" id="KW-0285">Flavoprotein</keyword>
<proteinExistence type="inferred from homology"/>
<accession>A0A418SHS2</accession>
<comment type="similarity">
    <text evidence="2">Belongs to the FAD-binding oxidoreductase/transferase type 4 family.</text>
</comment>
<dbReference type="InterPro" id="IPR006094">
    <property type="entry name" value="Oxid_FAD_bind_N"/>
</dbReference>
<evidence type="ECO:0000256" key="1">
    <source>
        <dbReference type="ARBA" id="ARBA00001974"/>
    </source>
</evidence>
<dbReference type="AlphaFoldDB" id="A0A418SHS2"/>
<dbReference type="OrthoDB" id="9811557at2"/>
<dbReference type="Pfam" id="PF02913">
    <property type="entry name" value="FAD-oxidase_C"/>
    <property type="match status" value="1"/>
</dbReference>
<dbReference type="Gene3D" id="3.30.70.2740">
    <property type="match status" value="1"/>
</dbReference>
<dbReference type="InterPro" id="IPR036318">
    <property type="entry name" value="FAD-bd_PCMH-like_sf"/>
</dbReference>
<comment type="cofactor">
    <cofactor evidence="1">
        <name>FAD</name>
        <dbReference type="ChEBI" id="CHEBI:57692"/>
    </cofactor>
</comment>
<dbReference type="Gene3D" id="1.10.45.10">
    <property type="entry name" value="Vanillyl-alcohol Oxidase, Chain A, domain 4"/>
    <property type="match status" value="1"/>
</dbReference>
<evidence type="ECO:0000313" key="6">
    <source>
        <dbReference type="EMBL" id="QPM90293.1"/>
    </source>
</evidence>
<dbReference type="KEGG" id="palw:PSAL_015280"/>
<dbReference type="Gene3D" id="3.30.70.2190">
    <property type="match status" value="1"/>
</dbReference>
<dbReference type="Pfam" id="PF01565">
    <property type="entry name" value="FAD_binding_4"/>
    <property type="match status" value="1"/>
</dbReference>
<dbReference type="GO" id="GO:0071949">
    <property type="term" value="F:FAD binding"/>
    <property type="evidence" value="ECO:0007669"/>
    <property type="project" value="InterPro"/>
</dbReference>
<dbReference type="Gene3D" id="3.30.465.10">
    <property type="match status" value="1"/>
</dbReference>
<dbReference type="InterPro" id="IPR016171">
    <property type="entry name" value="Vanillyl_alc_oxidase_C-sub2"/>
</dbReference>
<reference evidence="6 7" key="1">
    <citation type="submission" date="2020-08" db="EMBL/GenBank/DDBJ databases">
        <title>Genome sequence of Rhodobacteraceae bacterium Lw-13e.</title>
        <authorList>
            <person name="Poehlein A."/>
            <person name="Wolter L."/>
            <person name="Daniel R."/>
            <person name="Brinkhoff T."/>
        </authorList>
    </citation>
    <scope>NUCLEOTIDE SEQUENCE [LARGE SCALE GENOMIC DNA]</scope>
    <source>
        <strain evidence="6 7">Lw-13e</strain>
    </source>
</reference>
<keyword evidence="7" id="KW-1185">Reference proteome</keyword>
<dbReference type="InterPro" id="IPR016166">
    <property type="entry name" value="FAD-bd_PCMH"/>
</dbReference>
<dbReference type="InterPro" id="IPR051264">
    <property type="entry name" value="FAD-oxidored/transferase_4"/>
</dbReference>
<evidence type="ECO:0000313" key="7">
    <source>
        <dbReference type="Proteomes" id="UP000283786"/>
    </source>
</evidence>
<sequence length="454" mass="46917">MTTNTAPPSEALSRLAALLGTAGCMTGDQIPAACRSDASMTGQQGPVALLRPASVEEVSQALAICSAAGLCIVPQGGMTGLAGAANPGKGQVALSMARFHGVEALDATAGTITLRAGTILQQAQQQAEAAGALFPIDLGARGSCQIGGLIATNAGGLRVLRYGTTRDNLLGLEVVLADGTVLSHLNEAVKDNTGLDLKQVILGSEGTLAVVTRAVFRLAPQPAPIHSAICALPSPEAAPDLLRRAREALPLQAFETMWPSYLTLVEGLEQTRLFDETPGLAVLIEAECPLENFLETAFEDGLIVDALLAQSLAEAQTFWALREGHRIDAALPGLMNFDVSLPIGEMAAYVAETTAAIGNIDAGAAVHFFGHMADGNLHAVLHAPGADAAGLHGMEAAIYGGIRARGGAISAEHGIGTLKRDWLEHSRSADEIALMRRIKAAFDPGGLLNPGKVF</sequence>
<dbReference type="InterPro" id="IPR016169">
    <property type="entry name" value="FAD-bd_PCMH_sub2"/>
</dbReference>
<dbReference type="PANTHER" id="PTHR43716:SF1">
    <property type="entry name" value="D-2-HYDROXYGLUTARATE DEHYDROGENASE, MITOCHONDRIAL"/>
    <property type="match status" value="1"/>
</dbReference>